<accession>A0ACC3SBJ6</accession>
<protein>
    <submittedName>
        <fullName evidence="1">Uncharacterized protein</fullName>
    </submittedName>
</protein>
<dbReference type="EMBL" id="JAMKPW020000022">
    <property type="protein sequence ID" value="KAK8206548.1"/>
    <property type="molecule type" value="Genomic_DNA"/>
</dbReference>
<evidence type="ECO:0000313" key="2">
    <source>
        <dbReference type="Proteomes" id="UP001320706"/>
    </source>
</evidence>
<reference evidence="1" key="1">
    <citation type="submission" date="2024-02" db="EMBL/GenBank/DDBJ databases">
        <title>Metagenome Assembled Genome of Zalaria obscura JY119.</title>
        <authorList>
            <person name="Vighnesh L."/>
            <person name="Jagadeeshwari U."/>
            <person name="Venkata Ramana C."/>
            <person name="Sasikala C."/>
        </authorList>
    </citation>
    <scope>NUCLEOTIDE SEQUENCE</scope>
    <source>
        <strain evidence="1">JY119</strain>
    </source>
</reference>
<keyword evidence="2" id="KW-1185">Reference proteome</keyword>
<evidence type="ECO:0000313" key="1">
    <source>
        <dbReference type="EMBL" id="KAK8206548.1"/>
    </source>
</evidence>
<comment type="caution">
    <text evidence="1">The sequence shown here is derived from an EMBL/GenBank/DDBJ whole genome shotgun (WGS) entry which is preliminary data.</text>
</comment>
<gene>
    <name evidence="1" type="ORF">M8818_004381</name>
</gene>
<name>A0ACC3SBJ6_9PEZI</name>
<proteinExistence type="predicted"/>
<dbReference type="Proteomes" id="UP001320706">
    <property type="component" value="Unassembled WGS sequence"/>
</dbReference>
<organism evidence="1 2">
    <name type="scientific">Zalaria obscura</name>
    <dbReference type="NCBI Taxonomy" id="2024903"/>
    <lineage>
        <taxon>Eukaryota</taxon>
        <taxon>Fungi</taxon>
        <taxon>Dikarya</taxon>
        <taxon>Ascomycota</taxon>
        <taxon>Pezizomycotina</taxon>
        <taxon>Dothideomycetes</taxon>
        <taxon>Dothideomycetidae</taxon>
        <taxon>Dothideales</taxon>
        <taxon>Zalariaceae</taxon>
        <taxon>Zalaria</taxon>
    </lineage>
</organism>
<sequence length="214" mass="22703">MCAVPGAGIRGTKRHVPGPAISSFLYKINHDYRQTVMMRSKMSFCSLLTLLLCPFVHASSAPGLTFLFNVSISLAKPLSSPTLVLPLGGIQLIEPLAKGTIVGPALNATISGGLAYPTATSNQSLQFPNVVIYGTANDNTTNFLVQETGVGTGNNQFTRLSLTIGGPYAYLQDEFVLGQIVANRVTETVEVTCWCVGCSVKDIATISKSTKMAK</sequence>